<comment type="similarity">
    <text evidence="1 4">Belongs to the glycosyl hydrolase 32 family.</text>
</comment>
<dbReference type="GO" id="GO:0000324">
    <property type="term" value="C:fungal-type vacuole"/>
    <property type="evidence" value="ECO:0007669"/>
    <property type="project" value="TreeGrafter"/>
</dbReference>
<dbReference type="AlphaFoldDB" id="A0A162IAB9"/>
<dbReference type="Gene3D" id="2.60.120.560">
    <property type="entry name" value="Exo-inulinase, domain 1"/>
    <property type="match status" value="1"/>
</dbReference>
<dbReference type="SMART" id="SM00640">
    <property type="entry name" value="Glyco_32"/>
    <property type="match status" value="1"/>
</dbReference>
<dbReference type="PANTHER" id="PTHR42800">
    <property type="entry name" value="EXOINULINASE INUD (AFU_ORTHOLOGUE AFUA_5G00480)"/>
    <property type="match status" value="1"/>
</dbReference>
<comment type="caution">
    <text evidence="8">The sequence shown here is derived from an EMBL/GenBank/DDBJ whole genome shotgun (WGS) entry which is preliminary data.</text>
</comment>
<keyword evidence="9" id="KW-1185">Reference proteome</keyword>
<dbReference type="Pfam" id="PF00251">
    <property type="entry name" value="Glyco_hydro_32N"/>
    <property type="match status" value="1"/>
</dbReference>
<reference evidence="8 9" key="1">
    <citation type="journal article" date="2016" name="Genome Biol. Evol.">
        <title>Divergent and convergent evolution of fungal pathogenicity.</title>
        <authorList>
            <person name="Shang Y."/>
            <person name="Xiao G."/>
            <person name="Zheng P."/>
            <person name="Cen K."/>
            <person name="Zhan S."/>
            <person name="Wang C."/>
        </authorList>
    </citation>
    <scope>NUCLEOTIDE SEQUENCE [LARGE SCALE GENOMIC DNA]</scope>
    <source>
        <strain evidence="8 9">ARSEF 7405</strain>
    </source>
</reference>
<dbReference type="InterPro" id="IPR023296">
    <property type="entry name" value="Glyco_hydro_beta-prop_sf"/>
</dbReference>
<dbReference type="CDD" id="cd18622">
    <property type="entry name" value="GH32_Inu-like"/>
    <property type="match status" value="1"/>
</dbReference>
<evidence type="ECO:0000259" key="7">
    <source>
        <dbReference type="Pfam" id="PF08244"/>
    </source>
</evidence>
<dbReference type="GO" id="GO:0005987">
    <property type="term" value="P:sucrose catabolic process"/>
    <property type="evidence" value="ECO:0007669"/>
    <property type="project" value="TreeGrafter"/>
</dbReference>
<dbReference type="InterPro" id="IPR013189">
    <property type="entry name" value="Glyco_hydro_32_C"/>
</dbReference>
<dbReference type="PANTHER" id="PTHR42800:SF2">
    <property type="entry name" value="INVERTASE-RELATED"/>
    <property type="match status" value="1"/>
</dbReference>
<dbReference type="OrthoDB" id="202537at2759"/>
<evidence type="ECO:0000259" key="6">
    <source>
        <dbReference type="Pfam" id="PF00251"/>
    </source>
</evidence>
<evidence type="ECO:0000256" key="1">
    <source>
        <dbReference type="ARBA" id="ARBA00009902"/>
    </source>
</evidence>
<dbReference type="PROSITE" id="PS00609">
    <property type="entry name" value="GLYCOSYL_HYDROL_F32"/>
    <property type="match status" value="1"/>
</dbReference>
<dbReference type="InterPro" id="IPR001362">
    <property type="entry name" value="Glyco_hydro_32"/>
</dbReference>
<evidence type="ECO:0000256" key="5">
    <source>
        <dbReference type="SAM" id="SignalP"/>
    </source>
</evidence>
<dbReference type="Pfam" id="PF08244">
    <property type="entry name" value="Glyco_hydro_32C"/>
    <property type="match status" value="1"/>
</dbReference>
<gene>
    <name evidence="8" type="ORF">AAP_03808</name>
</gene>
<dbReference type="GO" id="GO:0004575">
    <property type="term" value="F:sucrose alpha-glucosidase activity"/>
    <property type="evidence" value="ECO:0007669"/>
    <property type="project" value="TreeGrafter"/>
</dbReference>
<organism evidence="8 9">
    <name type="scientific">Ascosphaera apis ARSEF 7405</name>
    <dbReference type="NCBI Taxonomy" id="392613"/>
    <lineage>
        <taxon>Eukaryota</taxon>
        <taxon>Fungi</taxon>
        <taxon>Dikarya</taxon>
        <taxon>Ascomycota</taxon>
        <taxon>Pezizomycotina</taxon>
        <taxon>Eurotiomycetes</taxon>
        <taxon>Eurotiomycetidae</taxon>
        <taxon>Onygenales</taxon>
        <taxon>Ascosphaeraceae</taxon>
        <taxon>Ascosphaera</taxon>
    </lineage>
</organism>
<dbReference type="InterPro" id="IPR013148">
    <property type="entry name" value="Glyco_hydro_32_N"/>
</dbReference>
<protein>
    <submittedName>
        <fullName evidence="8">Glycoside hydrolase, family 32</fullName>
    </submittedName>
</protein>
<evidence type="ECO:0000256" key="2">
    <source>
        <dbReference type="ARBA" id="ARBA00022801"/>
    </source>
</evidence>
<dbReference type="SUPFAM" id="SSF49899">
    <property type="entry name" value="Concanavalin A-like lectins/glucanases"/>
    <property type="match status" value="1"/>
</dbReference>
<dbReference type="SUPFAM" id="SSF75005">
    <property type="entry name" value="Arabinanase/levansucrase/invertase"/>
    <property type="match status" value="1"/>
</dbReference>
<proteinExistence type="inferred from homology"/>
<keyword evidence="5" id="KW-0732">Signal</keyword>
<dbReference type="EMBL" id="AZGZ01000016">
    <property type="protein sequence ID" value="KZZ90713.1"/>
    <property type="molecule type" value="Genomic_DNA"/>
</dbReference>
<feature type="chain" id="PRO_5007835337" evidence="5">
    <location>
        <begin position="19"/>
        <end position="519"/>
    </location>
</feature>
<dbReference type="InterPro" id="IPR018053">
    <property type="entry name" value="Glyco_hydro_32_AS"/>
</dbReference>
<name>A0A162IAB9_9EURO</name>
<feature type="domain" description="Glycosyl hydrolase family 32 C-terminal" evidence="7">
    <location>
        <begin position="363"/>
        <end position="502"/>
    </location>
</feature>
<dbReference type="InterPro" id="IPR013320">
    <property type="entry name" value="ConA-like_dom_sf"/>
</dbReference>
<evidence type="ECO:0000313" key="9">
    <source>
        <dbReference type="Proteomes" id="UP000242877"/>
    </source>
</evidence>
<sequence length="519" mass="57404">MYTLGLLLLPLLGTLVRAANYSAPLRPQVHFSPPHGFMNDPNGLHYDSKRGVYHYYYQLNPAKLEAGDQHWGHATSPDLYHWTNQQVAIKPENKSTLIFSGSAVVDSENTSGFFPNQTNGVVAIYTADMPAVQNQHIAYSTDGGYTFVKYSGNPVINSTTTDFRDPKVFWHSETRKWVMVVSWAADLKIGIYTSPNLKDWTPASNFTQKGLPGGQFECPNLVRFPVGNSTTKDVLFISVNPGAPMGGSGTYYLAGNFNGTHFKPDSKNYTVLDFARDNYAVQFFSNPANGSKPISMSWASNWDYTNEVPTAGEGWRGAATVPHEHSLKKVNGNWVVTRMPFKDLAVMKEKRMEITMLNQSEVSVDLSDVNSNAIYFDVAVKGLSPNATGDVSFNFTSSRSDEYLDGALHLDNGTFWMNRAGTHGFTSKDNGNFTSKFNTTVSASKSGKIEFSALFDRSVFEVFVQNGTQSGTMVFYPTKTLDILTFNVERLAKNATVDIEVWGLKSGWTNSTANYTRGA</sequence>
<evidence type="ECO:0000256" key="4">
    <source>
        <dbReference type="RuleBase" id="RU362110"/>
    </source>
</evidence>
<dbReference type="FunFam" id="2.115.10.20:FF:000002">
    <property type="entry name" value="Invertase 2"/>
    <property type="match status" value="1"/>
</dbReference>
<accession>A0A162IAB9</accession>
<evidence type="ECO:0000256" key="3">
    <source>
        <dbReference type="ARBA" id="ARBA00023295"/>
    </source>
</evidence>
<evidence type="ECO:0000313" key="8">
    <source>
        <dbReference type="EMBL" id="KZZ90713.1"/>
    </source>
</evidence>
<dbReference type="Proteomes" id="UP000242877">
    <property type="component" value="Unassembled WGS sequence"/>
</dbReference>
<keyword evidence="2 4" id="KW-0378">Hydrolase</keyword>
<keyword evidence="3 4" id="KW-0326">Glycosidase</keyword>
<dbReference type="Gene3D" id="2.115.10.20">
    <property type="entry name" value="Glycosyl hydrolase domain, family 43"/>
    <property type="match status" value="1"/>
</dbReference>
<feature type="signal peptide" evidence="5">
    <location>
        <begin position="1"/>
        <end position="18"/>
    </location>
</feature>
<feature type="domain" description="Glycosyl hydrolase family 32 N-terminal" evidence="6">
    <location>
        <begin position="30"/>
        <end position="331"/>
    </location>
</feature>
<dbReference type="VEuPathDB" id="FungiDB:AAP_03808"/>